<comment type="similarity">
    <text evidence="1 5">Belongs to the 5-formyltetrahydrofolate cyclo-ligase family.</text>
</comment>
<accession>B8F621</accession>
<keyword evidence="5" id="KW-0479">Metal-binding</keyword>
<dbReference type="GO" id="GO:0030272">
    <property type="term" value="F:5-formyltetrahydrofolate cyclo-ligase activity"/>
    <property type="evidence" value="ECO:0007669"/>
    <property type="project" value="UniProtKB-EC"/>
</dbReference>
<comment type="catalytic activity">
    <reaction evidence="5">
        <text>(6S)-5-formyl-5,6,7,8-tetrahydrofolate + ATP = (6R)-5,10-methenyltetrahydrofolate + ADP + phosphate</text>
        <dbReference type="Rhea" id="RHEA:10488"/>
        <dbReference type="ChEBI" id="CHEBI:30616"/>
        <dbReference type="ChEBI" id="CHEBI:43474"/>
        <dbReference type="ChEBI" id="CHEBI:57455"/>
        <dbReference type="ChEBI" id="CHEBI:57457"/>
        <dbReference type="ChEBI" id="CHEBI:456216"/>
        <dbReference type="EC" id="6.3.3.2"/>
    </reaction>
</comment>
<dbReference type="SUPFAM" id="SSF100950">
    <property type="entry name" value="NagB/RpiA/CoA transferase-like"/>
    <property type="match status" value="1"/>
</dbReference>
<feature type="binding site" evidence="4">
    <location>
        <begin position="21"/>
        <end position="25"/>
    </location>
    <ligand>
        <name>ATP</name>
        <dbReference type="ChEBI" id="CHEBI:30616"/>
    </ligand>
</feature>
<protein>
    <recommendedName>
        <fullName evidence="5">5-formyltetrahydrofolate cyclo-ligase</fullName>
        <ecNumber evidence="5">6.3.3.2</ecNumber>
    </recommendedName>
</protein>
<keyword evidence="7" id="KW-1185">Reference proteome</keyword>
<evidence type="ECO:0000256" key="5">
    <source>
        <dbReference type="RuleBase" id="RU361279"/>
    </source>
</evidence>
<dbReference type="GO" id="GO:0009396">
    <property type="term" value="P:folic acid-containing compound biosynthetic process"/>
    <property type="evidence" value="ECO:0007669"/>
    <property type="project" value="TreeGrafter"/>
</dbReference>
<dbReference type="PANTHER" id="PTHR23407">
    <property type="entry name" value="ATPASE INHIBITOR/5-FORMYLTETRAHYDROFOLATE CYCLO-LIGASE"/>
    <property type="match status" value="1"/>
</dbReference>
<dbReference type="GO" id="GO:0005524">
    <property type="term" value="F:ATP binding"/>
    <property type="evidence" value="ECO:0007669"/>
    <property type="project" value="UniProtKB-KW"/>
</dbReference>
<gene>
    <name evidence="6" type="ordered locus">HAPS_1164</name>
</gene>
<feature type="binding site" evidence="4">
    <location>
        <position position="67"/>
    </location>
    <ligand>
        <name>substrate</name>
    </ligand>
</feature>
<dbReference type="PIRSF" id="PIRSF006806">
    <property type="entry name" value="FTHF_cligase"/>
    <property type="match status" value="1"/>
</dbReference>
<comment type="cofactor">
    <cofactor evidence="5">
        <name>Mg(2+)</name>
        <dbReference type="ChEBI" id="CHEBI:18420"/>
    </cofactor>
</comment>
<dbReference type="EMBL" id="CP001321">
    <property type="protein sequence ID" value="ACL32773.1"/>
    <property type="molecule type" value="Genomic_DNA"/>
</dbReference>
<dbReference type="AlphaFoldDB" id="B8F621"/>
<evidence type="ECO:0000256" key="4">
    <source>
        <dbReference type="PIRSR" id="PIRSR006806-1"/>
    </source>
</evidence>
<feature type="binding site" evidence="4">
    <location>
        <begin position="152"/>
        <end position="160"/>
    </location>
    <ligand>
        <name>ATP</name>
        <dbReference type="ChEBI" id="CHEBI:30616"/>
    </ligand>
</feature>
<dbReference type="KEGG" id="hap:HAPS_1164"/>
<dbReference type="EC" id="6.3.3.2" evidence="5"/>
<dbReference type="STRING" id="557723.HAPS_1164"/>
<keyword evidence="3 4" id="KW-0067">ATP-binding</keyword>
<dbReference type="Pfam" id="PF01812">
    <property type="entry name" value="5-FTHF_cyc-lig"/>
    <property type="match status" value="1"/>
</dbReference>
<dbReference type="PANTHER" id="PTHR23407:SF1">
    <property type="entry name" value="5-FORMYLTETRAHYDROFOLATE CYCLO-LIGASE"/>
    <property type="match status" value="1"/>
</dbReference>
<evidence type="ECO:0000313" key="6">
    <source>
        <dbReference type="EMBL" id="ACL32773.1"/>
    </source>
</evidence>
<feature type="binding site" evidence="4">
    <location>
        <position position="72"/>
    </location>
    <ligand>
        <name>substrate</name>
    </ligand>
</feature>
<dbReference type="InterPro" id="IPR024185">
    <property type="entry name" value="FTHF_cligase-like_sf"/>
</dbReference>
<dbReference type="Gene3D" id="3.40.50.10420">
    <property type="entry name" value="NagB/RpiA/CoA transferase-like"/>
    <property type="match status" value="1"/>
</dbReference>
<evidence type="ECO:0000313" key="7">
    <source>
        <dbReference type="Proteomes" id="UP000006743"/>
    </source>
</evidence>
<dbReference type="Proteomes" id="UP000006743">
    <property type="component" value="Chromosome"/>
</dbReference>
<evidence type="ECO:0000256" key="2">
    <source>
        <dbReference type="ARBA" id="ARBA00022741"/>
    </source>
</evidence>
<organism evidence="6 7">
    <name type="scientific">Glaesserella parasuis serovar 5 (strain SH0165)</name>
    <name type="common">Haemophilus parasuis</name>
    <dbReference type="NCBI Taxonomy" id="557723"/>
    <lineage>
        <taxon>Bacteria</taxon>
        <taxon>Pseudomonadati</taxon>
        <taxon>Pseudomonadota</taxon>
        <taxon>Gammaproteobacteria</taxon>
        <taxon>Pasteurellales</taxon>
        <taxon>Pasteurellaceae</taxon>
        <taxon>Glaesserella</taxon>
    </lineage>
</organism>
<dbReference type="InterPro" id="IPR002698">
    <property type="entry name" value="FTHF_cligase"/>
</dbReference>
<dbReference type="HOGENOM" id="CLU_066245_0_0_6"/>
<proteinExistence type="inferred from homology"/>
<dbReference type="NCBIfam" id="TIGR02727">
    <property type="entry name" value="MTHFS_bact"/>
    <property type="match status" value="1"/>
</dbReference>
<dbReference type="InterPro" id="IPR037171">
    <property type="entry name" value="NagB/RpiA_transferase-like"/>
</dbReference>
<keyword evidence="5" id="KW-0460">Magnesium</keyword>
<evidence type="ECO:0000256" key="3">
    <source>
        <dbReference type="ARBA" id="ARBA00022840"/>
    </source>
</evidence>
<keyword evidence="6" id="KW-0436">Ligase</keyword>
<evidence type="ECO:0000256" key="1">
    <source>
        <dbReference type="ARBA" id="ARBA00010638"/>
    </source>
</evidence>
<name>B8F621_GLAP5</name>
<dbReference type="GO" id="GO:0035999">
    <property type="term" value="P:tetrahydrofolate interconversion"/>
    <property type="evidence" value="ECO:0007669"/>
    <property type="project" value="TreeGrafter"/>
</dbReference>
<sequence>MTALRVFFMNDISPLSISEQRYQLRKQMRAKRLALTADEQAFAAQDIILKSLELIERYSAQHIAFYLPFNGEISPLALMDRLIKQGKKIYLPVLHPFSANQLLFLQYQGEAQLERNRFGILQPKLDVRNVLPLNELEMIFVPLVACDTQGNRLGMGGGFYDRTLSQAKQLISVGLAHQCQQLEYLPLESWDEPLDYVVVGNQA</sequence>
<dbReference type="GO" id="GO:0046872">
    <property type="term" value="F:metal ion binding"/>
    <property type="evidence" value="ECO:0007669"/>
    <property type="project" value="UniProtKB-KW"/>
</dbReference>
<reference evidence="6 7" key="1">
    <citation type="journal article" date="2009" name="J. Bacteriol.">
        <title>Complete genome sequence of Haemophilus parasuis SH0165.</title>
        <authorList>
            <person name="Yue M."/>
            <person name="Yang F."/>
            <person name="Yang J."/>
            <person name="Bei W."/>
            <person name="Cai X."/>
            <person name="Chen L."/>
            <person name="Dong J."/>
            <person name="Zhou R."/>
            <person name="Jin M."/>
            <person name="Jin Q."/>
            <person name="Chen H."/>
        </authorList>
    </citation>
    <scope>NUCLEOTIDE SEQUENCE [LARGE SCALE GENOMIC DNA]</scope>
    <source>
        <strain evidence="6 7">SH0165</strain>
    </source>
</reference>
<keyword evidence="2 4" id="KW-0547">Nucleotide-binding</keyword>